<reference evidence="2 3" key="1">
    <citation type="submission" date="2019-12" db="EMBL/GenBank/DDBJ databases">
        <title>Nocardia sp. nov. ET3-3 isolated from soil.</title>
        <authorList>
            <person name="Kanchanasin P."/>
            <person name="Tanasupawat S."/>
            <person name="Yuki M."/>
            <person name="Kudo T."/>
        </authorList>
    </citation>
    <scope>NUCLEOTIDE SEQUENCE [LARGE SCALE GENOMIC DNA]</scope>
    <source>
        <strain evidence="2 3">ET3-3</strain>
    </source>
</reference>
<dbReference type="Gene3D" id="1.10.3300.10">
    <property type="entry name" value="Jann2411-like domain"/>
    <property type="match status" value="1"/>
</dbReference>
<dbReference type="InterPro" id="IPR010852">
    <property type="entry name" value="ABATE"/>
</dbReference>
<dbReference type="PANTHER" id="PTHR35525">
    <property type="entry name" value="BLL6575 PROTEIN"/>
    <property type="match status" value="1"/>
</dbReference>
<feature type="domain" description="Zinc finger CGNR" evidence="1">
    <location>
        <begin position="137"/>
        <end position="179"/>
    </location>
</feature>
<dbReference type="AlphaFoldDB" id="A0A7K1V1G1"/>
<dbReference type="InterPro" id="IPR021005">
    <property type="entry name" value="Znf_CGNR"/>
</dbReference>
<evidence type="ECO:0000313" key="3">
    <source>
        <dbReference type="Proteomes" id="UP000466794"/>
    </source>
</evidence>
<dbReference type="Proteomes" id="UP000466794">
    <property type="component" value="Unassembled WGS sequence"/>
</dbReference>
<evidence type="ECO:0000259" key="1">
    <source>
        <dbReference type="Pfam" id="PF11706"/>
    </source>
</evidence>
<accession>A0A7K1V1G1</accession>
<name>A0A7K1V1G1_9NOCA</name>
<keyword evidence="3" id="KW-1185">Reference proteome</keyword>
<dbReference type="Pfam" id="PF11706">
    <property type="entry name" value="zf-CGNR"/>
    <property type="match status" value="1"/>
</dbReference>
<comment type="caution">
    <text evidence="2">The sequence shown here is derived from an EMBL/GenBank/DDBJ whole genome shotgun (WGS) entry which is preliminary data.</text>
</comment>
<organism evidence="2 3">
    <name type="scientific">Nocardia terrae</name>
    <dbReference type="NCBI Taxonomy" id="2675851"/>
    <lineage>
        <taxon>Bacteria</taxon>
        <taxon>Bacillati</taxon>
        <taxon>Actinomycetota</taxon>
        <taxon>Actinomycetes</taxon>
        <taxon>Mycobacteriales</taxon>
        <taxon>Nocardiaceae</taxon>
        <taxon>Nocardia</taxon>
    </lineage>
</organism>
<sequence>MVRRWVVNDLDLVVDLVNTVYALADPPDRLTTVDHFRVILRGAGQSDLAEELADGDLDRLRELREQLRPAFGCDTGSEATDLVNELLREHAVVPQLSQDTTGVIRMDASGMSHGLAALAGRLVAALAEHLVQHGIRRLGVCAAAPCECVFVDRTRPGTRKYCCDTCNDRAAAAAHYRRRKANRRD</sequence>
<proteinExistence type="predicted"/>
<protein>
    <submittedName>
        <fullName evidence="2">Zf-CGNR multi-domain protein</fullName>
    </submittedName>
</protein>
<dbReference type="Pfam" id="PF07336">
    <property type="entry name" value="ABATE"/>
    <property type="match status" value="1"/>
</dbReference>
<dbReference type="InterPro" id="IPR023286">
    <property type="entry name" value="ABATE_dom_sf"/>
</dbReference>
<gene>
    <name evidence="2" type="ORF">GPX89_24345</name>
</gene>
<evidence type="ECO:0000313" key="2">
    <source>
        <dbReference type="EMBL" id="MVU80367.1"/>
    </source>
</evidence>
<dbReference type="SUPFAM" id="SSF160904">
    <property type="entry name" value="Jann2411-like"/>
    <property type="match status" value="1"/>
</dbReference>
<dbReference type="PANTHER" id="PTHR35525:SF3">
    <property type="entry name" value="BLL6575 PROTEIN"/>
    <property type="match status" value="1"/>
</dbReference>
<dbReference type="EMBL" id="WRPP01000005">
    <property type="protein sequence ID" value="MVU80367.1"/>
    <property type="molecule type" value="Genomic_DNA"/>
</dbReference>